<comment type="caution">
    <text evidence="2">The sequence shown here is derived from an EMBL/GenBank/DDBJ whole genome shotgun (WGS) entry which is preliminary data.</text>
</comment>
<gene>
    <name evidence="2" type="ORF">CUJ83_00945</name>
</gene>
<keyword evidence="1" id="KW-1133">Transmembrane helix</keyword>
<organism evidence="2 3">
    <name type="scientific">Methanooceanicella nereidis</name>
    <dbReference type="NCBI Taxonomy" id="2052831"/>
    <lineage>
        <taxon>Archaea</taxon>
        <taxon>Methanobacteriati</taxon>
        <taxon>Methanobacteriota</taxon>
        <taxon>Stenosarchaea group</taxon>
        <taxon>Methanomicrobia</taxon>
        <taxon>Methanocellales</taxon>
        <taxon>Methanocellaceae</taxon>
        <taxon>Methanooceanicella</taxon>
    </lineage>
</organism>
<evidence type="ECO:0000256" key="1">
    <source>
        <dbReference type="SAM" id="Phobius"/>
    </source>
</evidence>
<name>A0AAP2W4P5_9EURY</name>
<dbReference type="Proteomes" id="UP001320159">
    <property type="component" value="Unassembled WGS sequence"/>
</dbReference>
<evidence type="ECO:0000313" key="2">
    <source>
        <dbReference type="EMBL" id="MCD1293563.1"/>
    </source>
</evidence>
<keyword evidence="3" id="KW-1185">Reference proteome</keyword>
<sequence length="197" mass="22255">MQQKDRAIKYIIIVCLVLVFIFTSMCLNDKTDHDNFTDHDKFIFIDHHVHINGSMVQGEYMGPMIDFPTYSYDEETKTLSGLFYFEVNDTLKMIYGDGRSLSGAAGGGAGTVLQGVYGLPYEKDAMKIVSMDSSGTVTMEYNNETIILRSGEKWENITSGVRKFDLADNYAIVNLTRTDTIVNHGILEKTKIINHRK</sequence>
<dbReference type="EMBL" id="PGCK01000001">
    <property type="protein sequence ID" value="MCD1293563.1"/>
    <property type="molecule type" value="Genomic_DNA"/>
</dbReference>
<proteinExistence type="predicted"/>
<feature type="transmembrane region" description="Helical" evidence="1">
    <location>
        <begin position="7"/>
        <end position="25"/>
    </location>
</feature>
<protein>
    <submittedName>
        <fullName evidence="2">Uncharacterized protein</fullName>
    </submittedName>
</protein>
<dbReference type="AlphaFoldDB" id="A0AAP2W4P5"/>
<keyword evidence="1" id="KW-0812">Transmembrane</keyword>
<evidence type="ECO:0000313" key="3">
    <source>
        <dbReference type="Proteomes" id="UP001320159"/>
    </source>
</evidence>
<accession>A0AAP2W4P5</accession>
<dbReference type="RefSeq" id="WP_230739540.1">
    <property type="nucleotide sequence ID" value="NZ_PGCK01000001.1"/>
</dbReference>
<keyword evidence="1" id="KW-0472">Membrane</keyword>
<reference evidence="2 3" key="1">
    <citation type="submission" date="2017-11" db="EMBL/GenBank/DDBJ databases">
        <title>Isolation and Characterization of Family Methanocellaceae Species from Potential Methane Hydrate Area Offshore Southwestern Taiwan.</title>
        <authorList>
            <person name="Zhang W.-L."/>
            <person name="Chen W.-C."/>
            <person name="Lai M.-C."/>
            <person name="Chen S.-C."/>
        </authorList>
    </citation>
    <scope>NUCLEOTIDE SEQUENCE [LARGE SCALE GENOMIC DNA]</scope>
    <source>
        <strain evidence="2 3">CWC-04</strain>
    </source>
</reference>